<comment type="caution">
    <text evidence="3">The sequence shown here is derived from an EMBL/GenBank/DDBJ whole genome shotgun (WGS) entry which is preliminary data.</text>
</comment>
<name>A0AAD8UX54_9PEZI</name>
<accession>A0AAD8UX54</accession>
<evidence type="ECO:0000313" key="3">
    <source>
        <dbReference type="EMBL" id="KAK1566028.1"/>
    </source>
</evidence>
<dbReference type="Proteomes" id="UP001230504">
    <property type="component" value="Unassembled WGS sequence"/>
</dbReference>
<organism evidence="3 4">
    <name type="scientific">Colletotrichum navitas</name>
    <dbReference type="NCBI Taxonomy" id="681940"/>
    <lineage>
        <taxon>Eukaryota</taxon>
        <taxon>Fungi</taxon>
        <taxon>Dikarya</taxon>
        <taxon>Ascomycota</taxon>
        <taxon>Pezizomycotina</taxon>
        <taxon>Sordariomycetes</taxon>
        <taxon>Hypocreomycetidae</taxon>
        <taxon>Glomerellales</taxon>
        <taxon>Glomerellaceae</taxon>
        <taxon>Colletotrichum</taxon>
        <taxon>Colletotrichum graminicola species complex</taxon>
    </lineage>
</organism>
<protein>
    <submittedName>
        <fullName evidence="3">Uncharacterized protein</fullName>
    </submittedName>
</protein>
<evidence type="ECO:0000256" key="1">
    <source>
        <dbReference type="SAM" id="MobiDB-lite"/>
    </source>
</evidence>
<feature type="chain" id="PRO_5041970947" evidence="2">
    <location>
        <begin position="23"/>
        <end position="403"/>
    </location>
</feature>
<dbReference type="GeneID" id="85448625"/>
<evidence type="ECO:0000313" key="4">
    <source>
        <dbReference type="Proteomes" id="UP001230504"/>
    </source>
</evidence>
<dbReference type="AlphaFoldDB" id="A0AAD8UX54"/>
<feature type="region of interest" description="Disordered" evidence="1">
    <location>
        <begin position="19"/>
        <end position="51"/>
    </location>
</feature>
<keyword evidence="4" id="KW-1185">Reference proteome</keyword>
<evidence type="ECO:0000256" key="2">
    <source>
        <dbReference type="SAM" id="SignalP"/>
    </source>
</evidence>
<dbReference type="RefSeq" id="XP_060407262.1">
    <property type="nucleotide sequence ID" value="XM_060564385.1"/>
</dbReference>
<proteinExistence type="predicted"/>
<keyword evidence="2" id="KW-0732">Signal</keyword>
<reference evidence="3" key="1">
    <citation type="submission" date="2021-06" db="EMBL/GenBank/DDBJ databases">
        <title>Comparative genomics, transcriptomics and evolutionary studies reveal genomic signatures of adaptation to plant cell wall in hemibiotrophic fungi.</title>
        <authorList>
            <consortium name="DOE Joint Genome Institute"/>
            <person name="Baroncelli R."/>
            <person name="Diaz J.F."/>
            <person name="Benocci T."/>
            <person name="Peng M."/>
            <person name="Battaglia E."/>
            <person name="Haridas S."/>
            <person name="Andreopoulos W."/>
            <person name="Labutti K."/>
            <person name="Pangilinan J."/>
            <person name="Floch G.L."/>
            <person name="Makela M.R."/>
            <person name="Henrissat B."/>
            <person name="Grigoriev I.V."/>
            <person name="Crouch J.A."/>
            <person name="De Vries R.P."/>
            <person name="Sukno S.A."/>
            <person name="Thon M.R."/>
        </authorList>
    </citation>
    <scope>NUCLEOTIDE SEQUENCE</scope>
    <source>
        <strain evidence="3">CBS 125086</strain>
    </source>
</reference>
<feature type="signal peptide" evidence="2">
    <location>
        <begin position="1"/>
        <end position="22"/>
    </location>
</feature>
<sequence length="403" mass="46068">MRSTGLLSCLAVLATPAPRQTGTRVQHKDTGDQQHLSRSLTYPDPRPDDHGPTFRVSAHYLRLGGHQFHYGVADILDLHLFGLGLVDCQYRSVPATQTDLHGAACPDVYLRRHIYVSHRANLRVVCTGPYHNLYNNSSPDVYLCHNLYDNSNPDVYLCHNLYDNSSPDVYLCHNIYDNSSPDVYLCHNLYNNSSPDVYLCHNLYDNSNPDVYLCQNLYDNSSPDVYLCHNLYDNSSPDVYLCHNIYVNYPDVYLCHNIYVNYPDVYLCHNIYVNYPDVYLCHNIYVNYPDVYLCHNIYDIRAASRGFHKVYEGDKVGSVGYYARSDSASEGVTGNYHHWCVDKCAADKQCKSVFIYRVLTTNGSTYQQNFFCDQFNLMWAENDLQKGVDVNDAGVAFSKDSKA</sequence>
<gene>
    <name evidence="3" type="ORF">LY79DRAFT_674995</name>
</gene>
<dbReference type="EMBL" id="JAHLJV010000169">
    <property type="protein sequence ID" value="KAK1566028.1"/>
    <property type="molecule type" value="Genomic_DNA"/>
</dbReference>